<feature type="compositionally biased region" description="Polar residues" evidence="10">
    <location>
        <begin position="1095"/>
        <end position="1113"/>
    </location>
</feature>
<dbReference type="InterPro" id="IPR036236">
    <property type="entry name" value="Znf_C2H2_sf"/>
</dbReference>
<evidence type="ECO:0000256" key="7">
    <source>
        <dbReference type="ARBA" id="ARBA00023155"/>
    </source>
</evidence>
<dbReference type="Pfam" id="PF00096">
    <property type="entry name" value="zf-C2H2"/>
    <property type="match status" value="4"/>
</dbReference>
<evidence type="ECO:0000256" key="10">
    <source>
        <dbReference type="SAM" id="MobiDB-lite"/>
    </source>
</evidence>
<feature type="compositionally biased region" description="Low complexity" evidence="10">
    <location>
        <begin position="440"/>
        <end position="453"/>
    </location>
</feature>
<evidence type="ECO:0000256" key="1">
    <source>
        <dbReference type="ARBA" id="ARBA00004123"/>
    </source>
</evidence>
<dbReference type="FunFam" id="3.30.160.60:FF:000013">
    <property type="entry name" value="Putative zinc finger E-box-binding homeobox 2"/>
    <property type="match status" value="2"/>
</dbReference>
<dbReference type="PROSITE" id="PS50157">
    <property type="entry name" value="ZINC_FINGER_C2H2_2"/>
    <property type="match status" value="7"/>
</dbReference>
<proteinExistence type="evidence at transcript level"/>
<feature type="domain" description="C2H2-type" evidence="11">
    <location>
        <begin position="19"/>
        <end position="46"/>
    </location>
</feature>
<evidence type="ECO:0000256" key="3">
    <source>
        <dbReference type="ARBA" id="ARBA00022737"/>
    </source>
</evidence>
<evidence type="ECO:0000256" key="8">
    <source>
        <dbReference type="ARBA" id="ARBA00023242"/>
    </source>
</evidence>
<dbReference type="GO" id="GO:0000122">
    <property type="term" value="P:negative regulation of transcription by RNA polymerase II"/>
    <property type="evidence" value="ECO:0007669"/>
    <property type="project" value="UniProtKB-ARBA"/>
</dbReference>
<evidence type="ECO:0000313" key="12">
    <source>
        <dbReference type="EMBL" id="CAB3267909.1"/>
    </source>
</evidence>
<feature type="compositionally biased region" description="Polar residues" evidence="10">
    <location>
        <begin position="620"/>
        <end position="636"/>
    </location>
</feature>
<dbReference type="PANTHER" id="PTHR24391">
    <property type="entry name" value="HISTONE H4 TRANSCRIPTION FACTOR-RELATED"/>
    <property type="match status" value="1"/>
</dbReference>
<keyword evidence="4 9" id="KW-0863">Zinc-finger</keyword>
<dbReference type="SMART" id="SM00355">
    <property type="entry name" value="ZnF_C2H2"/>
    <property type="match status" value="7"/>
</dbReference>
<feature type="compositionally biased region" description="Low complexity" evidence="10">
    <location>
        <begin position="1135"/>
        <end position="1149"/>
    </location>
</feature>
<dbReference type="GO" id="GO:0000978">
    <property type="term" value="F:RNA polymerase II cis-regulatory region sequence-specific DNA binding"/>
    <property type="evidence" value="ECO:0007669"/>
    <property type="project" value="TreeGrafter"/>
</dbReference>
<dbReference type="FunFam" id="3.30.160.60:FF:001498">
    <property type="entry name" value="Zinc finger protein 404"/>
    <property type="match status" value="1"/>
</dbReference>
<feature type="domain" description="C2H2-type" evidence="11">
    <location>
        <begin position="76"/>
        <end position="103"/>
    </location>
</feature>
<evidence type="ECO:0000256" key="2">
    <source>
        <dbReference type="ARBA" id="ARBA00022723"/>
    </source>
</evidence>
<feature type="domain" description="C2H2-type" evidence="11">
    <location>
        <begin position="47"/>
        <end position="74"/>
    </location>
</feature>
<feature type="domain" description="C2H2-type" evidence="11">
    <location>
        <begin position="104"/>
        <end position="136"/>
    </location>
</feature>
<keyword evidence="5" id="KW-0862">Zinc</keyword>
<dbReference type="Gene3D" id="3.30.160.60">
    <property type="entry name" value="Classic Zinc Finger"/>
    <property type="match status" value="7"/>
</dbReference>
<feature type="region of interest" description="Disordered" evidence="10">
    <location>
        <begin position="951"/>
        <end position="1005"/>
    </location>
</feature>
<evidence type="ECO:0000256" key="9">
    <source>
        <dbReference type="PROSITE-ProRule" id="PRU00042"/>
    </source>
</evidence>
<evidence type="ECO:0000256" key="5">
    <source>
        <dbReference type="ARBA" id="ARBA00022833"/>
    </source>
</evidence>
<feature type="compositionally biased region" description="Polar residues" evidence="10">
    <location>
        <begin position="977"/>
        <end position="994"/>
    </location>
</feature>
<feature type="compositionally biased region" description="Polar residues" evidence="10">
    <location>
        <begin position="1150"/>
        <end position="1165"/>
    </location>
</feature>
<evidence type="ECO:0000256" key="4">
    <source>
        <dbReference type="ARBA" id="ARBA00022771"/>
    </source>
</evidence>
<sequence>MTSLKEHIKYRHEKNEDNFVCGTCKYTFAYKTQLDRHLASHKPGRDKVCKFCGKAFINIYRLQRHMLTHNEGSRKFACDVCTKSFKYKHHLKEHKRIHSGEKPYECPNPNCNKRFSHSGSYSSHISSKKCIGNSKPGQLTQQKYIETTTQIQPKVSEVQNFDHAQEVTTQRDTSGTRPNDNMLIQNPNLQRSFHDCGSQKASVGGLYVSGKLTDAVMNEPKVENIWRPDNSWCKDEGVRKCLNDENKDESSRTERVLAKRPLHNVGSLSLGEGRPVISPLPVTGKDGCSFSNYQDRASGVRGTGFSSTSINVSMNCEGDSNAASAAGHARRLDCTDLDNAQSHPSYLNQRYMSHSPATEKAKQDSNQYLSPSNRGCNNSRFAELNIENNKINYDYINNGRNLFKSRLNNSHPLIDTSGIESALRIQPALTQTSCRGRMKTSSANENNSNSGTESGERQERPRLDESILQQMNSSSSEAANKNYIMHNYLNSVQHAFAAANLEKETNEQMPWLNALRSPDRQLDGRFSGSRNNDSLLPAANQALAAAQYRAWSQLQSSEKQQDRWNNSNSNNSVSVPPYSLLLQQQVMQAALASATAGRLPMFSQNLLQQALALSAAQSSHQNSVEQGRSQNTQRFSSKPEKVRLPSDQQNQDEPLDLSAKPKLLNKPNYQQQHEKDLSTDSGVVERQMSPTSLLSTAASSNLQQMLRNSALPPTGLSGLLANGLQLPNNTNSGLGSSELAYAQHLQNLIAGGMYNRENGIGVGVSPFPSPPNRSASSQSNLTKRGRPKKRSLNEASGFSPAGQMNPTKHLLYDAITNRRTSPFAERELNAFRKSMQQTGSPGSNMDNTSRLTEMPYKCDICDKCFQKQSSLTRHKYEHTGKRPHHCNECGKSFKHKHHLIEHQRLHSGEKPYQCDKCGKRFSHSGSYSQHMNHRYAYCKPGDALMQELRQQMKKSVDANTQNNNTAENKPKKRKNFRSSASPQSPFYGDTNSAKMSPPGIGSALSPSRAHLPSFLSGYFSKNPSSLSPKDHSAESPASFYEKMMEQAQRHMERQASAALSPNSGVNDHMQETSAKRSKMESIKSDSDEFPRIKQEVNQLESSIERQGSLSPAQQEKEISDDKKPTFRNQSEENELSSLSPSPSTSLSSPAQSPGLMTSPQGNQSPLDGHVTLKGSASFLHIPVATDLS</sequence>
<organism evidence="12">
    <name type="scientific">Phallusia mammillata</name>
    <dbReference type="NCBI Taxonomy" id="59560"/>
    <lineage>
        <taxon>Eukaryota</taxon>
        <taxon>Metazoa</taxon>
        <taxon>Chordata</taxon>
        <taxon>Tunicata</taxon>
        <taxon>Ascidiacea</taxon>
        <taxon>Phlebobranchia</taxon>
        <taxon>Ascidiidae</taxon>
        <taxon>Phallusia</taxon>
    </lineage>
</organism>
<feature type="compositionally biased region" description="Polar residues" evidence="10">
    <location>
        <begin position="772"/>
        <end position="782"/>
    </location>
</feature>
<protein>
    <submittedName>
        <fullName evidence="12">ZF(C2H2)-33 zinc finger protein</fullName>
    </submittedName>
</protein>
<feature type="compositionally biased region" description="Basic and acidic residues" evidence="10">
    <location>
        <begin position="1068"/>
        <end position="1094"/>
    </location>
</feature>
<evidence type="ECO:0000259" key="11">
    <source>
        <dbReference type="PROSITE" id="PS50157"/>
    </source>
</evidence>
<dbReference type="SUPFAM" id="SSF57667">
    <property type="entry name" value="beta-beta-alpha zinc fingers"/>
    <property type="match status" value="4"/>
</dbReference>
<dbReference type="GO" id="GO:0005634">
    <property type="term" value="C:nucleus"/>
    <property type="evidence" value="ECO:0007669"/>
    <property type="project" value="UniProtKB-SubCell"/>
</dbReference>
<feature type="compositionally biased region" description="Basic and acidic residues" evidence="10">
    <location>
        <begin position="1044"/>
        <end position="1053"/>
    </location>
</feature>
<dbReference type="AlphaFoldDB" id="A0A6F9DXP8"/>
<keyword evidence="7" id="KW-0371">Homeobox</keyword>
<feature type="region of interest" description="Disordered" evidence="10">
    <location>
        <begin position="1044"/>
        <end position="1170"/>
    </location>
</feature>
<dbReference type="PANTHER" id="PTHR24391:SF27">
    <property type="entry name" value="ZINC FINGER PROTEIN 1"/>
    <property type="match status" value="1"/>
</dbReference>
<comment type="subcellular location">
    <subcellularLocation>
        <location evidence="1">Nucleus</location>
    </subcellularLocation>
</comment>
<dbReference type="GO" id="GO:0000981">
    <property type="term" value="F:DNA-binding transcription factor activity, RNA polymerase II-specific"/>
    <property type="evidence" value="ECO:0007669"/>
    <property type="project" value="TreeGrafter"/>
</dbReference>
<dbReference type="InterPro" id="IPR051574">
    <property type="entry name" value="ZnF_E-box_Homeobox"/>
</dbReference>
<feature type="region of interest" description="Disordered" evidence="10">
    <location>
        <begin position="762"/>
        <end position="806"/>
    </location>
</feature>
<gene>
    <name evidence="12" type="primary">Zeb2</name>
</gene>
<name>A0A6F9DXP8_9ASCI</name>
<reference evidence="12" key="1">
    <citation type="submission" date="2020-04" db="EMBL/GenBank/DDBJ databases">
        <authorList>
            <person name="Neveu A P."/>
        </authorList>
    </citation>
    <scope>NUCLEOTIDE SEQUENCE</scope>
    <source>
        <tissue evidence="12">Whole embryo</tissue>
    </source>
</reference>
<dbReference type="FunFam" id="3.30.160.60:FF:000744">
    <property type="entry name" value="zinc finger E-box-binding homeobox 1"/>
    <property type="match status" value="1"/>
</dbReference>
<dbReference type="FunFam" id="3.30.160.60:FF:000688">
    <property type="entry name" value="zinc finger protein 197 isoform X1"/>
    <property type="match status" value="1"/>
</dbReference>
<feature type="domain" description="C2H2-type" evidence="11">
    <location>
        <begin position="884"/>
        <end position="911"/>
    </location>
</feature>
<feature type="compositionally biased region" description="Polar residues" evidence="10">
    <location>
        <begin position="957"/>
        <end position="967"/>
    </location>
</feature>
<keyword evidence="6" id="KW-0238">DNA-binding</keyword>
<accession>A0A6F9DXP8</accession>
<keyword evidence="3" id="KW-0677">Repeat</keyword>
<dbReference type="GO" id="GO:0008270">
    <property type="term" value="F:zinc ion binding"/>
    <property type="evidence" value="ECO:0007669"/>
    <property type="project" value="UniProtKB-KW"/>
</dbReference>
<feature type="region of interest" description="Disordered" evidence="10">
    <location>
        <begin position="430"/>
        <end position="461"/>
    </location>
</feature>
<dbReference type="EMBL" id="LR792047">
    <property type="protein sequence ID" value="CAB3267909.1"/>
    <property type="molecule type" value="mRNA"/>
</dbReference>
<feature type="compositionally biased region" description="Basic and acidic residues" evidence="10">
    <location>
        <begin position="1114"/>
        <end position="1124"/>
    </location>
</feature>
<keyword evidence="8" id="KW-0539">Nucleus</keyword>
<feature type="region of interest" description="Disordered" evidence="10">
    <location>
        <begin position="618"/>
        <end position="692"/>
    </location>
</feature>
<feature type="domain" description="C2H2-type" evidence="11">
    <location>
        <begin position="912"/>
        <end position="940"/>
    </location>
</feature>
<evidence type="ECO:0000256" key="6">
    <source>
        <dbReference type="ARBA" id="ARBA00023125"/>
    </source>
</evidence>
<dbReference type="Pfam" id="PF13894">
    <property type="entry name" value="zf-C2H2_4"/>
    <property type="match status" value="1"/>
</dbReference>
<feature type="domain" description="C2H2-type" evidence="11">
    <location>
        <begin position="856"/>
        <end position="883"/>
    </location>
</feature>
<keyword evidence="2" id="KW-0479">Metal-binding</keyword>
<dbReference type="InterPro" id="IPR013087">
    <property type="entry name" value="Znf_C2H2_type"/>
</dbReference>
<dbReference type="PROSITE" id="PS00028">
    <property type="entry name" value="ZINC_FINGER_C2H2_1"/>
    <property type="match status" value="4"/>
</dbReference>